<comment type="caution">
    <text evidence="1">The sequence shown here is derived from an EMBL/GenBank/DDBJ whole genome shotgun (WGS) entry which is preliminary data.</text>
</comment>
<accession>A0ACC2PX63</accession>
<feature type="non-terminal residue" evidence="1">
    <location>
        <position position="1"/>
    </location>
</feature>
<evidence type="ECO:0000313" key="1">
    <source>
        <dbReference type="EMBL" id="KAJ8688057.1"/>
    </source>
</evidence>
<reference evidence="1" key="1">
    <citation type="submission" date="2023-04" db="EMBL/GenBank/DDBJ databases">
        <title>A chromosome-level genome assembly of the parasitoid wasp Eretmocerus hayati.</title>
        <authorList>
            <person name="Zhong Y."/>
            <person name="Liu S."/>
            <person name="Liu Y."/>
        </authorList>
    </citation>
    <scope>NUCLEOTIDE SEQUENCE</scope>
    <source>
        <strain evidence="1">ZJU_SS_LIU_2023</strain>
    </source>
</reference>
<evidence type="ECO:0000313" key="2">
    <source>
        <dbReference type="Proteomes" id="UP001239111"/>
    </source>
</evidence>
<dbReference type="EMBL" id="CM056741">
    <property type="protein sequence ID" value="KAJ8688057.1"/>
    <property type="molecule type" value="Genomic_DNA"/>
</dbReference>
<protein>
    <submittedName>
        <fullName evidence="1">Uncharacterized protein</fullName>
    </submittedName>
</protein>
<gene>
    <name evidence="1" type="ORF">QAD02_023852</name>
</gene>
<name>A0ACC2PX63_9HYME</name>
<dbReference type="Proteomes" id="UP001239111">
    <property type="component" value="Chromosome 1"/>
</dbReference>
<sequence length="324" mass="36271">AHSCRTNCLVKVPADSDQAHSPARRSAIPDGEDVRRSENEALSPGDNPVLSLDDEESSQEMTTTPVPLIIHELDSASQYDYANVSEYPYFVTVDVRYGNRMVDQDCPDRMQRKRYSKGLIISRKYVLWVGFLCPWSCTYIVIVGSDEFGEGGNSHKAKAIQDKDWKEQLAVVTKEKSVLLLRLYKPITFGVGVQPVELSDINEYLSSVRSGILVYEDYSDSKLLKANRTALSSRDCEEVIFYSRIISESSDVDQALLPGEIFCLIGSYDQFNSDIDGMFFVDGRLSGILYKSIDWPSTAGGSGSYFLMHDISYYGHSIKHNTGV</sequence>
<keyword evidence="2" id="KW-1185">Reference proteome</keyword>
<proteinExistence type="predicted"/>
<organism evidence="1 2">
    <name type="scientific">Eretmocerus hayati</name>
    <dbReference type="NCBI Taxonomy" id="131215"/>
    <lineage>
        <taxon>Eukaryota</taxon>
        <taxon>Metazoa</taxon>
        <taxon>Ecdysozoa</taxon>
        <taxon>Arthropoda</taxon>
        <taxon>Hexapoda</taxon>
        <taxon>Insecta</taxon>
        <taxon>Pterygota</taxon>
        <taxon>Neoptera</taxon>
        <taxon>Endopterygota</taxon>
        <taxon>Hymenoptera</taxon>
        <taxon>Apocrita</taxon>
        <taxon>Proctotrupomorpha</taxon>
        <taxon>Chalcidoidea</taxon>
        <taxon>Aphelinidae</taxon>
        <taxon>Aphelininae</taxon>
        <taxon>Eretmocerus</taxon>
    </lineage>
</organism>